<dbReference type="Proteomes" id="UP000283090">
    <property type="component" value="Unassembled WGS sequence"/>
</dbReference>
<dbReference type="Pfam" id="PF08124">
    <property type="entry name" value="Lyase_8_N"/>
    <property type="match status" value="1"/>
</dbReference>
<gene>
    <name evidence="4" type="ORF">DFL_003730</name>
</gene>
<accession>A0A437A2U2</accession>
<dbReference type="RefSeq" id="XP_067490951.1">
    <property type="nucleotide sequence ID" value="XM_067632710.1"/>
</dbReference>
<reference evidence="4 5" key="1">
    <citation type="submission" date="2019-01" db="EMBL/GenBank/DDBJ databases">
        <title>Intercellular communication is required for trap formation in the nematode-trapping fungus Duddingtonia flagrans.</title>
        <authorList>
            <person name="Youssar L."/>
            <person name="Wernet V."/>
            <person name="Hensel N."/>
            <person name="Hildebrandt H.-G."/>
            <person name="Fischer R."/>
        </authorList>
    </citation>
    <scope>NUCLEOTIDE SEQUENCE [LARGE SCALE GENOMIC DNA]</scope>
    <source>
        <strain evidence="4 5">CBS H-5679</strain>
    </source>
</reference>
<evidence type="ECO:0000259" key="3">
    <source>
        <dbReference type="Pfam" id="PF08124"/>
    </source>
</evidence>
<sequence>MQLVGSRSAIKEKNEINIPKDIPPTIETNDVTRQIPPPYTPNLRHPTGHPDSSWKAAIITFIKEEGCMRRPLPFFALAALALFLTIMYTNYSSTMFSKLTKFKGKVHTSNYPHRSEYPGQQQQPQQPPPISQNWYHQKHTPFFAQAIAWATLGTAQYPNGDVLQKLIHGIDVVYDRFLVGMEADIKWCIQSRKNWWNIQIGAPQNLADLGVILSST</sequence>
<dbReference type="GeneID" id="93586041"/>
<feature type="domain" description="Polysaccharide lyase 8 N-terminal alpha-helical" evidence="3">
    <location>
        <begin position="132"/>
        <end position="214"/>
    </location>
</feature>
<name>A0A437A2U2_ARTFL</name>
<keyword evidence="2" id="KW-0472">Membrane</keyword>
<dbReference type="Gene3D" id="1.50.10.100">
    <property type="entry name" value="Chondroitin AC/alginate lyase"/>
    <property type="match status" value="1"/>
</dbReference>
<keyword evidence="5" id="KW-1185">Reference proteome</keyword>
<keyword evidence="2" id="KW-0812">Transmembrane</keyword>
<dbReference type="OrthoDB" id="5980780at2759"/>
<comment type="caution">
    <text evidence="4">The sequence shown here is derived from an EMBL/GenBank/DDBJ whole genome shotgun (WGS) entry which is preliminary data.</text>
</comment>
<dbReference type="AlphaFoldDB" id="A0A437A2U2"/>
<evidence type="ECO:0000313" key="5">
    <source>
        <dbReference type="Proteomes" id="UP000283090"/>
    </source>
</evidence>
<evidence type="ECO:0000256" key="1">
    <source>
        <dbReference type="SAM" id="MobiDB-lite"/>
    </source>
</evidence>
<organism evidence="4 5">
    <name type="scientific">Arthrobotrys flagrans</name>
    <name type="common">Nematode-trapping fungus</name>
    <name type="synonym">Trichothecium flagrans</name>
    <dbReference type="NCBI Taxonomy" id="97331"/>
    <lineage>
        <taxon>Eukaryota</taxon>
        <taxon>Fungi</taxon>
        <taxon>Dikarya</taxon>
        <taxon>Ascomycota</taxon>
        <taxon>Pezizomycotina</taxon>
        <taxon>Orbiliomycetes</taxon>
        <taxon>Orbiliales</taxon>
        <taxon>Orbiliaceae</taxon>
        <taxon>Arthrobotrys</taxon>
    </lineage>
</organism>
<dbReference type="SUPFAM" id="SSF48230">
    <property type="entry name" value="Chondroitin AC/alginate lyase"/>
    <property type="match status" value="1"/>
</dbReference>
<protein>
    <recommendedName>
        <fullName evidence="3">Polysaccharide lyase 8 N-terminal alpha-helical domain-containing protein</fullName>
    </recommendedName>
</protein>
<keyword evidence="2" id="KW-1133">Transmembrane helix</keyword>
<dbReference type="InterPro" id="IPR012970">
    <property type="entry name" value="Lyase_8_alpha_N"/>
</dbReference>
<feature type="region of interest" description="Disordered" evidence="1">
    <location>
        <begin position="110"/>
        <end position="131"/>
    </location>
</feature>
<evidence type="ECO:0000313" key="4">
    <source>
        <dbReference type="EMBL" id="RVD85407.1"/>
    </source>
</evidence>
<dbReference type="InterPro" id="IPR008929">
    <property type="entry name" value="Chondroitin_lyas"/>
</dbReference>
<dbReference type="VEuPathDB" id="FungiDB:DFL_003730"/>
<proteinExistence type="predicted"/>
<dbReference type="EMBL" id="SAEB01000006">
    <property type="protein sequence ID" value="RVD85407.1"/>
    <property type="molecule type" value="Genomic_DNA"/>
</dbReference>
<feature type="transmembrane region" description="Helical" evidence="2">
    <location>
        <begin position="72"/>
        <end position="91"/>
    </location>
</feature>
<evidence type="ECO:0000256" key="2">
    <source>
        <dbReference type="SAM" id="Phobius"/>
    </source>
</evidence>